<dbReference type="InterPro" id="IPR036864">
    <property type="entry name" value="Zn2-C6_fun-type_DNA-bd_sf"/>
</dbReference>
<feature type="compositionally biased region" description="Low complexity" evidence="6">
    <location>
        <begin position="286"/>
        <end position="303"/>
    </location>
</feature>
<dbReference type="PROSITE" id="PS50048">
    <property type="entry name" value="ZN2_CY6_FUNGAL_2"/>
    <property type="match status" value="1"/>
</dbReference>
<comment type="caution">
    <text evidence="8">The sequence shown here is derived from an EMBL/GenBank/DDBJ whole genome shotgun (WGS) entry which is preliminary data.</text>
</comment>
<feature type="region of interest" description="Disordered" evidence="6">
    <location>
        <begin position="1"/>
        <end position="41"/>
    </location>
</feature>
<dbReference type="InterPro" id="IPR001138">
    <property type="entry name" value="Zn2Cys6_DnaBD"/>
</dbReference>
<feature type="domain" description="Zn(2)-C6 fungal-type" evidence="7">
    <location>
        <begin position="50"/>
        <end position="81"/>
    </location>
</feature>
<evidence type="ECO:0000256" key="5">
    <source>
        <dbReference type="SAM" id="Coils"/>
    </source>
</evidence>
<dbReference type="GeneID" id="95980979"/>
<evidence type="ECO:0000313" key="8">
    <source>
        <dbReference type="EMBL" id="KAL1305688.1"/>
    </source>
</evidence>
<dbReference type="RefSeq" id="XP_069201961.1">
    <property type="nucleotide sequence ID" value="XM_069347354.1"/>
</dbReference>
<evidence type="ECO:0000256" key="6">
    <source>
        <dbReference type="SAM" id="MobiDB-lite"/>
    </source>
</evidence>
<sequence length="338" mass="37241">MSTSTMEDIDDRQLHRQILPAEGPSTTSDSEQSSQFLRHPKRRAPITNVACDGCRKRKTKCNGARPACGNCLKRGVQICSYDVGGPQSSKIANLKATNAELQTELRNYRDAFDELHRLREEVAHLRHFKEEVLQCRGDSLPPHLTSSQSSLPLDTYPLAGSFPRLPPIAMPSRPMPGDFRSRRDDMFSGKAMHSHPTFGRAETSGGEKVSYGLAEENRLLNNENEKLKELMVVLTYLDDSALAETLASRIQQHGVTDGLLSQVNNLFAAGRTRPSRSQVPSPPPRTRTLPALSSLDLPALSAPQTPELDANRPPAHHFPPPFITSPRDGIGPAGSSWR</sequence>
<feature type="compositionally biased region" description="Polar residues" evidence="6">
    <location>
        <begin position="24"/>
        <end position="36"/>
    </location>
</feature>
<dbReference type="SMART" id="SM00066">
    <property type="entry name" value="GAL4"/>
    <property type="match status" value="1"/>
</dbReference>
<evidence type="ECO:0000256" key="1">
    <source>
        <dbReference type="ARBA" id="ARBA00023015"/>
    </source>
</evidence>
<feature type="region of interest" description="Disordered" evidence="6">
    <location>
        <begin position="270"/>
        <end position="338"/>
    </location>
</feature>
<feature type="coiled-coil region" evidence="5">
    <location>
        <begin position="91"/>
        <end position="121"/>
    </location>
</feature>
<keyword evidence="4" id="KW-0539">Nucleus</keyword>
<proteinExistence type="predicted"/>
<dbReference type="PROSITE" id="PS00463">
    <property type="entry name" value="ZN2_CY6_FUNGAL_1"/>
    <property type="match status" value="1"/>
</dbReference>
<keyword evidence="2" id="KW-0238">DNA-binding</keyword>
<dbReference type="EMBL" id="JBFMKM010000006">
    <property type="protein sequence ID" value="KAL1305688.1"/>
    <property type="molecule type" value="Genomic_DNA"/>
</dbReference>
<keyword evidence="1" id="KW-0805">Transcription regulation</keyword>
<keyword evidence="9" id="KW-1185">Reference proteome</keyword>
<accession>A0ABR3PHR7</accession>
<evidence type="ECO:0000256" key="4">
    <source>
        <dbReference type="ARBA" id="ARBA00023242"/>
    </source>
</evidence>
<protein>
    <recommendedName>
        <fullName evidence="7">Zn(2)-C6 fungal-type domain-containing protein</fullName>
    </recommendedName>
</protein>
<reference evidence="8 9" key="1">
    <citation type="submission" date="2024-07" db="EMBL/GenBank/DDBJ databases">
        <title>Draft sequence of the Neodothiora populina.</title>
        <authorList>
            <person name="Drown D.D."/>
            <person name="Schuette U.S."/>
            <person name="Buechlein A.B."/>
            <person name="Rusch D.R."/>
            <person name="Winton L.W."/>
            <person name="Adams G.A."/>
        </authorList>
    </citation>
    <scope>NUCLEOTIDE SEQUENCE [LARGE SCALE GENOMIC DNA]</scope>
    <source>
        <strain evidence="8 9">CPC 39397</strain>
    </source>
</reference>
<dbReference type="PANTHER" id="PTHR31069:SF32">
    <property type="entry name" value="ARGININE METABOLISM REGULATION PROTEIN II"/>
    <property type="match status" value="1"/>
</dbReference>
<keyword evidence="5" id="KW-0175">Coiled coil</keyword>
<dbReference type="Pfam" id="PF00172">
    <property type="entry name" value="Zn_clus"/>
    <property type="match status" value="1"/>
</dbReference>
<dbReference type="InterPro" id="IPR050675">
    <property type="entry name" value="OAF3"/>
</dbReference>
<evidence type="ECO:0000256" key="2">
    <source>
        <dbReference type="ARBA" id="ARBA00023125"/>
    </source>
</evidence>
<organism evidence="8 9">
    <name type="scientific">Neodothiora populina</name>
    <dbReference type="NCBI Taxonomy" id="2781224"/>
    <lineage>
        <taxon>Eukaryota</taxon>
        <taxon>Fungi</taxon>
        <taxon>Dikarya</taxon>
        <taxon>Ascomycota</taxon>
        <taxon>Pezizomycotina</taxon>
        <taxon>Dothideomycetes</taxon>
        <taxon>Dothideomycetidae</taxon>
        <taxon>Dothideales</taxon>
        <taxon>Dothioraceae</taxon>
        <taxon>Neodothiora</taxon>
    </lineage>
</organism>
<evidence type="ECO:0000313" key="9">
    <source>
        <dbReference type="Proteomes" id="UP001562354"/>
    </source>
</evidence>
<dbReference type="Proteomes" id="UP001562354">
    <property type="component" value="Unassembled WGS sequence"/>
</dbReference>
<evidence type="ECO:0000256" key="3">
    <source>
        <dbReference type="ARBA" id="ARBA00023163"/>
    </source>
</evidence>
<dbReference type="CDD" id="cd00067">
    <property type="entry name" value="GAL4"/>
    <property type="match status" value="1"/>
</dbReference>
<dbReference type="PANTHER" id="PTHR31069">
    <property type="entry name" value="OLEATE-ACTIVATED TRANSCRIPTION FACTOR 1-RELATED"/>
    <property type="match status" value="1"/>
</dbReference>
<name>A0ABR3PHR7_9PEZI</name>
<gene>
    <name evidence="8" type="ORF">AAFC00_007280</name>
</gene>
<keyword evidence="3" id="KW-0804">Transcription</keyword>
<dbReference type="SUPFAM" id="SSF57701">
    <property type="entry name" value="Zn2/Cys6 DNA-binding domain"/>
    <property type="match status" value="1"/>
</dbReference>
<evidence type="ECO:0000259" key="7">
    <source>
        <dbReference type="PROSITE" id="PS50048"/>
    </source>
</evidence>
<dbReference type="Gene3D" id="4.10.240.10">
    <property type="entry name" value="Zn(2)-C6 fungal-type DNA-binding domain"/>
    <property type="match status" value="1"/>
</dbReference>